<evidence type="ECO:0000256" key="4">
    <source>
        <dbReference type="ARBA" id="ARBA00023136"/>
    </source>
</evidence>
<dbReference type="InterPro" id="IPR022781">
    <property type="entry name" value="Flagellar_biosynth_FliO"/>
</dbReference>
<evidence type="ECO:0000256" key="2">
    <source>
        <dbReference type="ARBA" id="ARBA00022692"/>
    </source>
</evidence>
<evidence type="ECO:0000256" key="1">
    <source>
        <dbReference type="ARBA" id="ARBA00022475"/>
    </source>
</evidence>
<feature type="transmembrane region" description="Helical" evidence="7">
    <location>
        <begin position="6"/>
        <end position="26"/>
    </location>
</feature>
<dbReference type="EMBL" id="DSRP01000072">
    <property type="protein sequence ID" value="HGG91515.1"/>
    <property type="molecule type" value="Genomic_DNA"/>
</dbReference>
<dbReference type="Pfam" id="PF04347">
    <property type="entry name" value="FliO"/>
    <property type="match status" value="1"/>
</dbReference>
<keyword evidence="3 7" id="KW-1133">Transmembrane helix</keyword>
<accession>A0A7C4AG07</accession>
<evidence type="ECO:0000256" key="5">
    <source>
        <dbReference type="ARBA" id="ARBA00023143"/>
    </source>
</evidence>
<dbReference type="NCBIfam" id="TIGR03500">
    <property type="entry name" value="FliO_TIGR"/>
    <property type="match status" value="1"/>
</dbReference>
<keyword evidence="1 7" id="KW-1003">Cell membrane</keyword>
<gene>
    <name evidence="9" type="primary">fliO</name>
    <name evidence="9" type="ORF">ENR59_00995</name>
</gene>
<comment type="similarity">
    <text evidence="6 7">Belongs to the FliO/MopB family.</text>
</comment>
<keyword evidence="9" id="KW-0966">Cell projection</keyword>
<evidence type="ECO:0000256" key="3">
    <source>
        <dbReference type="ARBA" id="ARBA00022989"/>
    </source>
</evidence>
<dbReference type="GO" id="GO:0005886">
    <property type="term" value="C:plasma membrane"/>
    <property type="evidence" value="ECO:0007669"/>
    <property type="project" value="UniProtKB-SubCell"/>
</dbReference>
<evidence type="ECO:0000256" key="6">
    <source>
        <dbReference type="ARBA" id="ARBA00037937"/>
    </source>
</evidence>
<feature type="region of interest" description="Disordered" evidence="8">
    <location>
        <begin position="96"/>
        <end position="115"/>
    </location>
</feature>
<keyword evidence="9" id="KW-0969">Cilium</keyword>
<dbReference type="AlphaFoldDB" id="A0A7C4AG07"/>
<dbReference type="GO" id="GO:0009425">
    <property type="term" value="C:bacterial-type flagellum basal body"/>
    <property type="evidence" value="ECO:0007669"/>
    <property type="project" value="UniProtKB-SubCell"/>
</dbReference>
<feature type="compositionally biased region" description="Gly residues" evidence="8">
    <location>
        <begin position="103"/>
        <end position="115"/>
    </location>
</feature>
<evidence type="ECO:0000256" key="8">
    <source>
        <dbReference type="SAM" id="MobiDB-lite"/>
    </source>
</evidence>
<comment type="caution">
    <text evidence="9">The sequence shown here is derived from an EMBL/GenBank/DDBJ whole genome shotgun (WGS) entry which is preliminary data.</text>
</comment>
<keyword evidence="2 7" id="KW-0812">Transmembrane</keyword>
<keyword evidence="5 7" id="KW-0975">Bacterial flagellum</keyword>
<sequence>MGGAAIQMAVALLLILGVILLAYWMLKRFGPRLGLGRAANVHGLRIEGHLALGPRKNIMVVRFLNKLLVLGVTEQSINLLTEVDQGHAQTDFQTVLDRAGDDPGTGGPAGPGSGG</sequence>
<organism evidence="9">
    <name type="scientific">Fundidesulfovibrio putealis</name>
    <dbReference type="NCBI Taxonomy" id="270496"/>
    <lineage>
        <taxon>Bacteria</taxon>
        <taxon>Pseudomonadati</taxon>
        <taxon>Thermodesulfobacteriota</taxon>
        <taxon>Desulfovibrionia</taxon>
        <taxon>Desulfovibrionales</taxon>
        <taxon>Desulfovibrionaceae</taxon>
        <taxon>Fundidesulfovibrio</taxon>
    </lineage>
</organism>
<evidence type="ECO:0000313" key="9">
    <source>
        <dbReference type="EMBL" id="HGG91515.1"/>
    </source>
</evidence>
<evidence type="ECO:0000256" key="7">
    <source>
        <dbReference type="RuleBase" id="RU362064"/>
    </source>
</evidence>
<dbReference type="GO" id="GO:0044781">
    <property type="term" value="P:bacterial-type flagellum organization"/>
    <property type="evidence" value="ECO:0007669"/>
    <property type="project" value="UniProtKB-UniRule"/>
</dbReference>
<keyword evidence="4 7" id="KW-0472">Membrane</keyword>
<proteinExistence type="inferred from homology"/>
<name>A0A7C4AG07_9BACT</name>
<keyword evidence="9" id="KW-0282">Flagellum</keyword>
<protein>
    <recommendedName>
        <fullName evidence="7">Flagellar protein</fullName>
    </recommendedName>
</protein>
<dbReference type="PANTHER" id="PTHR38766">
    <property type="entry name" value="FLAGELLAR PROTEIN FLIO"/>
    <property type="match status" value="1"/>
</dbReference>
<dbReference type="PANTHER" id="PTHR38766:SF1">
    <property type="entry name" value="FLAGELLAR PROTEIN FLIO"/>
    <property type="match status" value="1"/>
</dbReference>
<comment type="subcellular location">
    <subcellularLocation>
        <location evidence="7">Cell membrane</location>
    </subcellularLocation>
    <subcellularLocation>
        <location evidence="7">Bacterial flagellum basal body</location>
    </subcellularLocation>
</comment>
<dbReference type="InterPro" id="IPR052205">
    <property type="entry name" value="FliO/MopB"/>
</dbReference>
<reference evidence="9" key="1">
    <citation type="journal article" date="2020" name="mSystems">
        <title>Genome- and Community-Level Interaction Insights into Carbon Utilization and Element Cycling Functions of Hydrothermarchaeota in Hydrothermal Sediment.</title>
        <authorList>
            <person name="Zhou Z."/>
            <person name="Liu Y."/>
            <person name="Xu W."/>
            <person name="Pan J."/>
            <person name="Luo Z.H."/>
            <person name="Li M."/>
        </authorList>
    </citation>
    <scope>NUCLEOTIDE SEQUENCE [LARGE SCALE GENOMIC DNA]</scope>
    <source>
        <strain evidence="9">SpSt-413</strain>
    </source>
</reference>